<evidence type="ECO:0000256" key="12">
    <source>
        <dbReference type="ARBA" id="ARBA00023244"/>
    </source>
</evidence>
<feature type="binding site" evidence="16">
    <location>
        <position position="107"/>
    </location>
    <ligand>
        <name>S-adenosyl-L-methionine</name>
        <dbReference type="ChEBI" id="CHEBI:59789"/>
        <label>1</label>
    </ligand>
</feature>
<feature type="binding site" evidence="16">
    <location>
        <position position="204"/>
    </location>
    <ligand>
        <name>S-adenosyl-L-methionine</name>
        <dbReference type="ChEBI" id="CHEBI:59789"/>
        <label>2</label>
    </ligand>
</feature>
<dbReference type="Proteomes" id="UP000324738">
    <property type="component" value="Unassembled WGS sequence"/>
</dbReference>
<evidence type="ECO:0000256" key="10">
    <source>
        <dbReference type="ARBA" id="ARBA00023004"/>
    </source>
</evidence>
<feature type="binding site" evidence="16">
    <location>
        <begin position="62"/>
        <end position="64"/>
    </location>
    <ligand>
        <name>S-adenosyl-L-methionine</name>
        <dbReference type="ChEBI" id="CHEBI:59789"/>
        <label>2</label>
    </ligand>
</feature>
<feature type="binding site" evidence="17">
    <location>
        <position position="56"/>
    </location>
    <ligand>
        <name>[4Fe-4S] cluster</name>
        <dbReference type="ChEBI" id="CHEBI:49883"/>
        <note>4Fe-4S-S-AdoMet</note>
    </ligand>
</feature>
<dbReference type="SUPFAM" id="SSF102114">
    <property type="entry name" value="Radical SAM enzymes"/>
    <property type="match status" value="1"/>
</dbReference>
<proteinExistence type="inferred from homology"/>
<evidence type="ECO:0000256" key="1">
    <source>
        <dbReference type="ARBA" id="ARBA00004496"/>
    </source>
</evidence>
<dbReference type="RefSeq" id="WP_149301255.1">
    <property type="nucleotide sequence ID" value="NZ_VTWH01000004.1"/>
</dbReference>
<dbReference type="SFLD" id="SFLDG01065">
    <property type="entry name" value="anaerobic_coproporphyrinogen-I"/>
    <property type="match status" value="1"/>
</dbReference>
<dbReference type="AlphaFoldDB" id="A0A5B0DSJ5"/>
<evidence type="ECO:0000313" key="20">
    <source>
        <dbReference type="Proteomes" id="UP000324738"/>
    </source>
</evidence>
<dbReference type="SMART" id="SM00729">
    <property type="entry name" value="Elp3"/>
    <property type="match status" value="1"/>
</dbReference>
<dbReference type="InterPro" id="IPR007197">
    <property type="entry name" value="rSAM"/>
</dbReference>
<evidence type="ECO:0000256" key="5">
    <source>
        <dbReference type="ARBA" id="ARBA00022485"/>
    </source>
</evidence>
<dbReference type="GO" id="GO:0051539">
    <property type="term" value="F:4 iron, 4 sulfur cluster binding"/>
    <property type="evidence" value="ECO:0007669"/>
    <property type="project" value="UniProtKB-KW"/>
</dbReference>
<comment type="caution">
    <text evidence="19">The sequence shown here is derived from an EMBL/GenBank/DDBJ whole genome shotgun (WGS) entry which is preliminary data.</text>
</comment>
<evidence type="ECO:0000256" key="16">
    <source>
        <dbReference type="PIRSR" id="PIRSR000167-1"/>
    </source>
</evidence>
<gene>
    <name evidence="19" type="primary">hemN</name>
    <name evidence="19" type="ORF">FPY71_15620</name>
</gene>
<protein>
    <recommendedName>
        <fullName evidence="15">Coproporphyrinogen-III oxidase</fullName>
        <ecNumber evidence="15">1.3.98.3</ecNumber>
    </recommendedName>
</protein>
<evidence type="ECO:0000256" key="15">
    <source>
        <dbReference type="PIRNR" id="PIRNR000167"/>
    </source>
</evidence>
<evidence type="ECO:0000256" key="8">
    <source>
        <dbReference type="ARBA" id="ARBA00022723"/>
    </source>
</evidence>
<dbReference type="Gene3D" id="3.80.30.20">
    <property type="entry name" value="tm_1862 like domain"/>
    <property type="match status" value="1"/>
</dbReference>
<sequence length="442" mass="48690">MSSDLIERLAGQTVPRYTSYPTAADFDTIEPADHARWLRTLEPGVPVSVYLHVPYCQSMCFYCGCHTKVARRQDIIDGYCRTLLEEIRLVCAIVPRGMPISRIAWGGGTPSILGSDGLAKVLAELRQHFCLAQLTEHSIELDPRHIDMDFCDSLAAMGVNRVSLGVQDTDPAVQAAIGRVQPIEQVETAVSTLRAAGIQKINFDLIYGLPQQTVESLKETCNAVAAMTPDRIACYGYAHLPKRRANQRLIDEAELPGPRQRLQLAQAVTDELSRFGYQPIGIDHYSRFADPLASAARNGRLHRNFQGYTDDDRPTLLGFGASAISQLPGGFVQSQADIAAYRKAVEAGQLPTKRGHAISEDDRLRASVIEQIMCNFRVDLADAAANLVDELALLRTFAADRLVEIHGTVLEILPAGRPYTRLIAAVFDRYRTEKTEPFSGAV</sequence>
<keyword evidence="12 15" id="KW-0627">Porphyrin biosynthesis</keyword>
<keyword evidence="5 15" id="KW-0004">4Fe-4S</keyword>
<feature type="binding site" evidence="17">
    <location>
        <position position="60"/>
    </location>
    <ligand>
        <name>[4Fe-4S] cluster</name>
        <dbReference type="ChEBI" id="CHEBI:49883"/>
        <note>4Fe-4S-S-AdoMet</note>
    </ligand>
</feature>
<comment type="cofactor">
    <cofactor evidence="15 17">
        <name>[4Fe-4S] cluster</name>
        <dbReference type="ChEBI" id="CHEBI:49883"/>
    </cofactor>
    <text evidence="15 17">Binds 1 [4Fe-4S] cluster. The cluster is coordinated with 3 cysteines and an exchangeable S-adenosyl-L-methionine.</text>
</comment>
<comment type="similarity">
    <text evidence="3 15">Belongs to the anaerobic coproporphyrinogen-III oxidase family.</text>
</comment>
<dbReference type="GO" id="GO:0005737">
    <property type="term" value="C:cytoplasm"/>
    <property type="evidence" value="ECO:0007669"/>
    <property type="project" value="UniProtKB-SubCell"/>
</dbReference>
<comment type="pathway">
    <text evidence="2 15">Porphyrin-containing compound metabolism; protoporphyrin-IX biosynthesis; protoporphyrinogen-IX from coproporphyrinogen-III (AdoMet route): step 1/1.</text>
</comment>
<evidence type="ECO:0000256" key="17">
    <source>
        <dbReference type="PIRSR" id="PIRSR000167-2"/>
    </source>
</evidence>
<dbReference type="GO" id="GO:0004109">
    <property type="term" value="F:coproporphyrinogen oxidase activity"/>
    <property type="evidence" value="ECO:0007669"/>
    <property type="project" value="InterPro"/>
</dbReference>
<dbReference type="NCBIfam" id="TIGR00538">
    <property type="entry name" value="hemN"/>
    <property type="match status" value="1"/>
</dbReference>
<dbReference type="PROSITE" id="PS51918">
    <property type="entry name" value="RADICAL_SAM"/>
    <property type="match status" value="1"/>
</dbReference>
<dbReference type="EMBL" id="VTWH01000004">
    <property type="protein sequence ID" value="KAA0968982.1"/>
    <property type="molecule type" value="Genomic_DNA"/>
</dbReference>
<keyword evidence="9 15" id="KW-0560">Oxidoreductase</keyword>
<dbReference type="PIRSF" id="PIRSF000167">
    <property type="entry name" value="HemN"/>
    <property type="match status" value="1"/>
</dbReference>
<name>A0A5B0DSJ5_9HYPH</name>
<comment type="function">
    <text evidence="13">Involved in the heme biosynthesis. Catalyzes the anaerobic oxidative decarboxylation of propionate groups of rings A and B of coproporphyrinogen III to yield the vinyl groups in protoporphyrinogen IX.</text>
</comment>
<keyword evidence="10 15" id="KW-0408">Iron</keyword>
<dbReference type="InterPro" id="IPR006638">
    <property type="entry name" value="Elp3/MiaA/NifB-like_rSAM"/>
</dbReference>
<dbReference type="OrthoDB" id="9808022at2"/>
<feature type="binding site" evidence="16">
    <location>
        <position position="140"/>
    </location>
    <ligand>
        <name>S-adenosyl-L-methionine</name>
        <dbReference type="ChEBI" id="CHEBI:59789"/>
        <label>1</label>
    </ligand>
</feature>
<keyword evidence="20" id="KW-1185">Reference proteome</keyword>
<feature type="binding site" evidence="16">
    <location>
        <position position="238"/>
    </location>
    <ligand>
        <name>S-adenosyl-L-methionine</name>
        <dbReference type="ChEBI" id="CHEBI:59789"/>
        <label>2</label>
    </ligand>
</feature>
<evidence type="ECO:0000256" key="3">
    <source>
        <dbReference type="ARBA" id="ARBA00005493"/>
    </source>
</evidence>
<evidence type="ECO:0000313" key="19">
    <source>
        <dbReference type="EMBL" id="KAA0968982.1"/>
    </source>
</evidence>
<dbReference type="GO" id="GO:0006782">
    <property type="term" value="P:protoporphyrinogen IX biosynthetic process"/>
    <property type="evidence" value="ECO:0007669"/>
    <property type="project" value="UniProtKB-UniPathway"/>
</dbReference>
<feature type="binding site" evidence="17">
    <location>
        <position position="63"/>
    </location>
    <ligand>
        <name>[4Fe-4S] cluster</name>
        <dbReference type="ChEBI" id="CHEBI:49883"/>
        <note>4Fe-4S-S-AdoMet</note>
    </ligand>
</feature>
<dbReference type="InterPro" id="IPR034505">
    <property type="entry name" value="Coproporphyrinogen-III_oxidase"/>
</dbReference>
<reference evidence="19 20" key="1">
    <citation type="submission" date="2019-08" db="EMBL/GenBank/DDBJ databases">
        <title>Aureimonas fodiniaquatilis sp. nov., isolated from a coal mine wastewater.</title>
        <authorList>
            <person name="Kim W."/>
        </authorList>
    </citation>
    <scope>NUCLEOTIDE SEQUENCE [LARGE SCALE GENOMIC DNA]</scope>
    <source>
        <strain evidence="19 20">CAU 1482</strain>
    </source>
</reference>
<feature type="binding site" evidence="16">
    <location>
        <position position="324"/>
    </location>
    <ligand>
        <name>S-adenosyl-L-methionine</name>
        <dbReference type="ChEBI" id="CHEBI:59789"/>
        <label>1</label>
    </ligand>
</feature>
<keyword evidence="8 15" id="KW-0479">Metal-binding</keyword>
<dbReference type="InterPro" id="IPR058240">
    <property type="entry name" value="rSAM_sf"/>
</dbReference>
<feature type="binding site" evidence="16">
    <location>
        <position position="50"/>
    </location>
    <ligand>
        <name>S-adenosyl-L-methionine</name>
        <dbReference type="ChEBI" id="CHEBI:59789"/>
        <label>1</label>
    </ligand>
</feature>
<comment type="catalytic activity">
    <reaction evidence="14 15">
        <text>coproporphyrinogen III + 2 S-adenosyl-L-methionine = protoporphyrinogen IX + 2 5'-deoxyadenosine + 2 L-methionine + 2 CO2</text>
        <dbReference type="Rhea" id="RHEA:15425"/>
        <dbReference type="ChEBI" id="CHEBI:16526"/>
        <dbReference type="ChEBI" id="CHEBI:17319"/>
        <dbReference type="ChEBI" id="CHEBI:57307"/>
        <dbReference type="ChEBI" id="CHEBI:57309"/>
        <dbReference type="ChEBI" id="CHEBI:57844"/>
        <dbReference type="ChEBI" id="CHEBI:59789"/>
        <dbReference type="EC" id="1.3.98.3"/>
    </reaction>
</comment>
<dbReference type="PANTHER" id="PTHR13932">
    <property type="entry name" value="COPROPORPHYRINIGEN III OXIDASE"/>
    <property type="match status" value="1"/>
</dbReference>
<dbReference type="SFLD" id="SFLDS00029">
    <property type="entry name" value="Radical_SAM"/>
    <property type="match status" value="1"/>
</dbReference>
<feature type="binding site" evidence="16">
    <location>
        <position position="179"/>
    </location>
    <ligand>
        <name>S-adenosyl-L-methionine</name>
        <dbReference type="ChEBI" id="CHEBI:59789"/>
        <label>2</label>
    </ligand>
</feature>
<feature type="domain" description="Radical SAM core" evidence="18">
    <location>
        <begin position="41"/>
        <end position="278"/>
    </location>
</feature>
<dbReference type="InterPro" id="IPR004558">
    <property type="entry name" value="Coprogen_oxidase_HemN"/>
</dbReference>
<feature type="binding site" evidence="16">
    <location>
        <position position="167"/>
    </location>
    <ligand>
        <name>S-adenosyl-L-methionine</name>
        <dbReference type="ChEBI" id="CHEBI:59789"/>
        <label>2</label>
    </ligand>
</feature>
<evidence type="ECO:0000256" key="14">
    <source>
        <dbReference type="ARBA" id="ARBA00048321"/>
    </source>
</evidence>
<dbReference type="PANTHER" id="PTHR13932:SF6">
    <property type="entry name" value="OXYGEN-INDEPENDENT COPROPORPHYRINOGEN III OXIDASE"/>
    <property type="match status" value="1"/>
</dbReference>
<dbReference type="InterPro" id="IPR023404">
    <property type="entry name" value="rSAM_horseshoe"/>
</dbReference>
<organism evidence="19 20">
    <name type="scientific">Aureimonas fodinaquatilis</name>
    <dbReference type="NCBI Taxonomy" id="2565783"/>
    <lineage>
        <taxon>Bacteria</taxon>
        <taxon>Pseudomonadati</taxon>
        <taxon>Pseudomonadota</taxon>
        <taxon>Alphaproteobacteria</taxon>
        <taxon>Hyphomicrobiales</taxon>
        <taxon>Aurantimonadaceae</taxon>
        <taxon>Aureimonas</taxon>
    </lineage>
</organism>
<evidence type="ECO:0000256" key="7">
    <source>
        <dbReference type="ARBA" id="ARBA00022691"/>
    </source>
</evidence>
<evidence type="ECO:0000259" key="18">
    <source>
        <dbReference type="PROSITE" id="PS51918"/>
    </source>
</evidence>
<dbReference type="Gene3D" id="1.10.10.920">
    <property type="match status" value="1"/>
</dbReference>
<evidence type="ECO:0000256" key="11">
    <source>
        <dbReference type="ARBA" id="ARBA00023014"/>
    </source>
</evidence>
<evidence type="ECO:0000256" key="2">
    <source>
        <dbReference type="ARBA" id="ARBA00004785"/>
    </source>
</evidence>
<comment type="subunit">
    <text evidence="4">Monomer.</text>
</comment>
<dbReference type="Pfam" id="PF04055">
    <property type="entry name" value="Radical_SAM"/>
    <property type="match status" value="1"/>
</dbReference>
<evidence type="ECO:0000256" key="6">
    <source>
        <dbReference type="ARBA" id="ARBA00022490"/>
    </source>
</evidence>
<keyword evidence="11 15" id="KW-0411">Iron-sulfur</keyword>
<keyword evidence="6 15" id="KW-0963">Cytoplasm</keyword>
<comment type="subcellular location">
    <subcellularLocation>
        <location evidence="1 15">Cytoplasm</location>
    </subcellularLocation>
</comment>
<dbReference type="GO" id="GO:0046872">
    <property type="term" value="F:metal ion binding"/>
    <property type="evidence" value="ECO:0007669"/>
    <property type="project" value="UniProtKB-KW"/>
</dbReference>
<evidence type="ECO:0000256" key="4">
    <source>
        <dbReference type="ARBA" id="ARBA00011245"/>
    </source>
</evidence>
<accession>A0A5B0DSJ5</accession>
<evidence type="ECO:0000256" key="13">
    <source>
        <dbReference type="ARBA" id="ARBA00024295"/>
    </source>
</evidence>
<dbReference type="UniPathway" id="UPA00251">
    <property type="reaction ID" value="UER00323"/>
</dbReference>
<dbReference type="GO" id="GO:0051989">
    <property type="term" value="F:coproporphyrinogen dehydrogenase activity"/>
    <property type="evidence" value="ECO:0007669"/>
    <property type="project" value="UniProtKB-EC"/>
</dbReference>
<dbReference type="EC" id="1.3.98.3" evidence="15"/>
<feature type="binding site" evidence="16">
    <location>
        <begin position="108"/>
        <end position="109"/>
    </location>
    <ligand>
        <name>S-adenosyl-L-methionine</name>
        <dbReference type="ChEBI" id="CHEBI:59789"/>
        <label>2</label>
    </ligand>
</feature>
<keyword evidence="7 15" id="KW-0949">S-adenosyl-L-methionine</keyword>
<evidence type="ECO:0000256" key="9">
    <source>
        <dbReference type="ARBA" id="ARBA00023002"/>
    </source>
</evidence>